<dbReference type="RefSeq" id="WP_371567785.1">
    <property type="nucleotide sequence ID" value="NZ_JASMRN010000002.1"/>
</dbReference>
<dbReference type="EMBL" id="JASMRN010000002">
    <property type="protein sequence ID" value="MEZ7514197.1"/>
    <property type="molecule type" value="Genomic_DNA"/>
</dbReference>
<dbReference type="SUPFAM" id="SSF51695">
    <property type="entry name" value="PLC-like phosphodiesterases"/>
    <property type="match status" value="1"/>
</dbReference>
<organism evidence="2 3">
    <name type="scientific">Flavobacterium frigidarium</name>
    <dbReference type="NCBI Taxonomy" id="99286"/>
    <lineage>
        <taxon>Bacteria</taxon>
        <taxon>Pseudomonadati</taxon>
        <taxon>Bacteroidota</taxon>
        <taxon>Flavobacteriia</taxon>
        <taxon>Flavobacteriales</taxon>
        <taxon>Flavobacteriaceae</taxon>
        <taxon>Flavobacterium</taxon>
    </lineage>
</organism>
<evidence type="ECO:0000313" key="3">
    <source>
        <dbReference type="Proteomes" id="UP001568894"/>
    </source>
</evidence>
<evidence type="ECO:0000259" key="1">
    <source>
        <dbReference type="PROSITE" id="PS51704"/>
    </source>
</evidence>
<protein>
    <submittedName>
        <fullName evidence="2">Glycerophosphodiester phosphodiesterase</fullName>
    </submittedName>
</protein>
<reference evidence="2 3" key="1">
    <citation type="submission" date="2023-05" db="EMBL/GenBank/DDBJ databases">
        <title>Adaptations of aquatic viruses from atmosphere-close ecosystems of the Central Arctic Ocean.</title>
        <authorList>
            <person name="Rahlff J."/>
            <person name="Holmfeldt K."/>
        </authorList>
    </citation>
    <scope>NUCLEOTIDE SEQUENCE [LARGE SCALE GENOMIC DNA]</scope>
    <source>
        <strain evidence="2 3">Arc14</strain>
    </source>
</reference>
<dbReference type="CDD" id="cd08556">
    <property type="entry name" value="GDPD"/>
    <property type="match status" value="1"/>
</dbReference>
<evidence type="ECO:0000313" key="2">
    <source>
        <dbReference type="EMBL" id="MEZ7514197.1"/>
    </source>
</evidence>
<dbReference type="PROSITE" id="PS51257">
    <property type="entry name" value="PROKAR_LIPOPROTEIN"/>
    <property type="match status" value="1"/>
</dbReference>
<accession>A0ABV4K9D7</accession>
<dbReference type="InterPro" id="IPR017946">
    <property type="entry name" value="PLC-like_Pdiesterase_TIM-brl"/>
</dbReference>
<proteinExistence type="predicted"/>
<name>A0ABV4K9D7_9FLAO</name>
<keyword evidence="3" id="KW-1185">Reference proteome</keyword>
<dbReference type="Proteomes" id="UP001568894">
    <property type="component" value="Unassembled WGS sequence"/>
</dbReference>
<dbReference type="InterPro" id="IPR030395">
    <property type="entry name" value="GP_PDE_dom"/>
</dbReference>
<feature type="domain" description="GP-PDE" evidence="1">
    <location>
        <begin position="25"/>
        <end position="250"/>
    </location>
</feature>
<dbReference type="PROSITE" id="PS51704">
    <property type="entry name" value="GP_PDE"/>
    <property type="match status" value="1"/>
</dbReference>
<sequence>MSSSIKIFLSLIILSASYGCSSSKFVVCGHRGAMGYEVENTIPSIKKAIALKADMIEIDIFKIRTGEVVVFHDDNLERITNSTGKIEALQFDELRKLLVADKYQIPTLQEVIEVIDRRAILNIELKGEQTAKVANDIITSYKRKGWKDSDFFISSFRVNELKMMRMLNKKIAIGLLTYKDDIDEAISIGKEIKAQAINPYYKTLTAAKVATLKKNNFKVFPWTVDEVTDINKLKEYKVDGIITNYPDRVK</sequence>
<dbReference type="Pfam" id="PF03009">
    <property type="entry name" value="GDPD"/>
    <property type="match status" value="1"/>
</dbReference>
<gene>
    <name evidence="2" type="ORF">QO192_02760</name>
</gene>
<comment type="caution">
    <text evidence="2">The sequence shown here is derived from an EMBL/GenBank/DDBJ whole genome shotgun (WGS) entry which is preliminary data.</text>
</comment>
<dbReference type="PANTHER" id="PTHR46211:SF14">
    <property type="entry name" value="GLYCEROPHOSPHODIESTER PHOSPHODIESTERASE"/>
    <property type="match status" value="1"/>
</dbReference>
<dbReference type="PANTHER" id="PTHR46211">
    <property type="entry name" value="GLYCEROPHOSPHORYL DIESTER PHOSPHODIESTERASE"/>
    <property type="match status" value="1"/>
</dbReference>
<dbReference type="Gene3D" id="3.20.20.190">
    <property type="entry name" value="Phosphatidylinositol (PI) phosphodiesterase"/>
    <property type="match status" value="1"/>
</dbReference>